<evidence type="ECO:0000313" key="2">
    <source>
        <dbReference type="Proteomes" id="UP000593577"/>
    </source>
</evidence>
<protein>
    <submittedName>
        <fullName evidence="1">Uncharacterized protein</fullName>
    </submittedName>
</protein>
<organism evidence="1 2">
    <name type="scientific">Gossypium aridum</name>
    <name type="common">American cotton</name>
    <name type="synonym">Erioxylum aridum</name>
    <dbReference type="NCBI Taxonomy" id="34290"/>
    <lineage>
        <taxon>Eukaryota</taxon>
        <taxon>Viridiplantae</taxon>
        <taxon>Streptophyta</taxon>
        <taxon>Embryophyta</taxon>
        <taxon>Tracheophyta</taxon>
        <taxon>Spermatophyta</taxon>
        <taxon>Magnoliopsida</taxon>
        <taxon>eudicotyledons</taxon>
        <taxon>Gunneridae</taxon>
        <taxon>Pentapetalae</taxon>
        <taxon>rosids</taxon>
        <taxon>malvids</taxon>
        <taxon>Malvales</taxon>
        <taxon>Malvaceae</taxon>
        <taxon>Malvoideae</taxon>
        <taxon>Gossypium</taxon>
    </lineage>
</organism>
<feature type="non-terminal residue" evidence="1">
    <location>
        <position position="1"/>
    </location>
</feature>
<proteinExistence type="predicted"/>
<gene>
    <name evidence="1" type="ORF">Goari_020927</name>
</gene>
<accession>A0A7J8YCR2</accession>
<evidence type="ECO:0000313" key="1">
    <source>
        <dbReference type="EMBL" id="MBA0697386.1"/>
    </source>
</evidence>
<reference evidence="1 2" key="1">
    <citation type="journal article" date="2019" name="Genome Biol. Evol.">
        <title>Insights into the evolution of the New World diploid cottons (Gossypium, subgenus Houzingenia) based on genome sequencing.</title>
        <authorList>
            <person name="Grover C.E."/>
            <person name="Arick M.A. 2nd"/>
            <person name="Thrash A."/>
            <person name="Conover J.L."/>
            <person name="Sanders W.S."/>
            <person name="Peterson D.G."/>
            <person name="Frelichowski J.E."/>
            <person name="Scheffler J.A."/>
            <person name="Scheffler B.E."/>
            <person name="Wendel J.F."/>
        </authorList>
    </citation>
    <scope>NUCLEOTIDE SEQUENCE [LARGE SCALE GENOMIC DNA]</scope>
    <source>
        <strain evidence="1">185</strain>
        <tissue evidence="1">Leaf</tissue>
    </source>
</reference>
<comment type="caution">
    <text evidence="1">The sequence shown here is derived from an EMBL/GenBank/DDBJ whole genome shotgun (WGS) entry which is preliminary data.</text>
</comment>
<dbReference type="AlphaFoldDB" id="A0A7J8YCR2"/>
<name>A0A7J8YCR2_GOSAI</name>
<dbReference type="Proteomes" id="UP000593577">
    <property type="component" value="Unassembled WGS sequence"/>
</dbReference>
<sequence length="114" mass="12610">MCTSPPVYPNHCRVGEAPTNDDVNTRKGETSSTAVIMAIPIADRCRKPVKKAGKNEHHLWEKRDSASSGQKAFNLVRIVSQLPNEKETHYTKQAFSGIFCGVWTTNAVKNRALA</sequence>
<keyword evidence="2" id="KW-1185">Reference proteome</keyword>
<dbReference type="EMBL" id="JABFAA010000012">
    <property type="protein sequence ID" value="MBA0697386.1"/>
    <property type="molecule type" value="Genomic_DNA"/>
</dbReference>